<feature type="transmembrane region" description="Helical" evidence="8">
    <location>
        <begin position="634"/>
        <end position="657"/>
    </location>
</feature>
<evidence type="ECO:0000256" key="5">
    <source>
        <dbReference type="ARBA" id="ARBA00022989"/>
    </source>
</evidence>
<organism evidence="9 10">
    <name type="scientific">Moesziomyces aphidis</name>
    <name type="common">Pseudozyma aphidis</name>
    <dbReference type="NCBI Taxonomy" id="84754"/>
    <lineage>
        <taxon>Eukaryota</taxon>
        <taxon>Fungi</taxon>
        <taxon>Dikarya</taxon>
        <taxon>Basidiomycota</taxon>
        <taxon>Ustilaginomycotina</taxon>
        <taxon>Ustilaginomycetes</taxon>
        <taxon>Ustilaginales</taxon>
        <taxon>Ustilaginaceae</taxon>
        <taxon>Moesziomyces</taxon>
    </lineage>
</organism>
<sequence length="822" mass="87508">MGSSSKLWNSPSSEIAALEQSALTHAPIDRSSFGRTEPCNPAGETRSAAALPHTVWTLSTVSVGPQQSAKLKRGIEIEARLQVNSDRTWRRVEMRIGTGAAICVMLLSLKTYRHDLGFYICFKPLNVLGSDLTFTKYCANMKLHPAPGLLPGPPRVAATARQRILGRFLHRARHASFSATTGRSSQDDASAGASILLTIIRSTRRVACITAMSSTQVITRSRSRVSDSAPSPGPSALNTPTAPTASASGAASLDDADYDDRRNLKLSVRLVDTIRHYWDLGFTAFGGPGVHVVILRKRFVDKLAWLDETTFADLFSLGNALPGPGSTQLAFSIAVARNGTLAGLIAFLFWSLPGAAGMAALGAGVRKFPERLPPIVLGLLTGLNAAAVGLIALAAFQLSKSSITDPVSRLLVLGSASFGICYHAPWMYPILVFGGGLITLLYDFRHTIVKATIGKVIRRSSRSASNGAVAHDPAQSGHSDDIELEPVRSQARTSLEADADKHQSGADVQELAFQNGTTAAPASSIRQRNASTVERTHSSSANRSASASDAPLTDRRTPIMVLNRTIALALGAAFIVLIVAVVVTRSQLSSPPRALDFFTNMMIAGVIIFGGGPVVIPLLRGYTVENGWVDSRDFLLGFAILQAFPGPNFNFAAYLGVLSLPSNPALGAILGWLGIFSPGLLLKLSLLPLYNTWRKHEVAKSVLRGLNASATGLVYTAVWQLFLGKQAPTSLVRIRIVLTKWFVFCAVGYIYTPARGPVVEAASQSGPLTSDPFWGVVASSAFVATQWFKSPPAVTIVAGAVAGLAWYGVVGPLGTERQQAFF</sequence>
<dbReference type="GO" id="GO:0005886">
    <property type="term" value="C:plasma membrane"/>
    <property type="evidence" value="ECO:0007669"/>
    <property type="project" value="UniProtKB-SubCell"/>
</dbReference>
<feature type="compositionally biased region" description="Low complexity" evidence="7">
    <location>
        <begin position="234"/>
        <end position="253"/>
    </location>
</feature>
<feature type="transmembrane region" description="Helical" evidence="8">
    <location>
        <begin position="597"/>
        <end position="622"/>
    </location>
</feature>
<dbReference type="GO" id="GO:0015109">
    <property type="term" value="F:chromate transmembrane transporter activity"/>
    <property type="evidence" value="ECO:0007669"/>
    <property type="project" value="InterPro"/>
</dbReference>
<evidence type="ECO:0000313" key="10">
    <source>
        <dbReference type="Proteomes" id="UP000019462"/>
    </source>
</evidence>
<feature type="compositionally biased region" description="Low complexity" evidence="7">
    <location>
        <begin position="538"/>
        <end position="550"/>
    </location>
</feature>
<dbReference type="EMBL" id="AWNI01000042">
    <property type="protein sequence ID" value="ETS59540.1"/>
    <property type="molecule type" value="Genomic_DNA"/>
</dbReference>
<proteinExistence type="inferred from homology"/>
<keyword evidence="4 8" id="KW-0812">Transmembrane</keyword>
<gene>
    <name evidence="9" type="ORF">PaG_06459</name>
</gene>
<evidence type="ECO:0000256" key="8">
    <source>
        <dbReference type="SAM" id="Phobius"/>
    </source>
</evidence>
<feature type="region of interest" description="Disordered" evidence="7">
    <location>
        <begin position="516"/>
        <end position="550"/>
    </location>
</feature>
<evidence type="ECO:0000313" key="9">
    <source>
        <dbReference type="EMBL" id="ETS59540.1"/>
    </source>
</evidence>
<name>W3VDD4_MOEAP</name>
<feature type="transmembrane region" description="Helical" evidence="8">
    <location>
        <begin position="794"/>
        <end position="814"/>
    </location>
</feature>
<evidence type="ECO:0000256" key="6">
    <source>
        <dbReference type="ARBA" id="ARBA00023136"/>
    </source>
</evidence>
<accession>W3VDD4</accession>
<dbReference type="AlphaFoldDB" id="W3VDD4"/>
<feature type="transmembrane region" description="Helical" evidence="8">
    <location>
        <begin position="341"/>
        <end position="363"/>
    </location>
</feature>
<dbReference type="InterPro" id="IPR003370">
    <property type="entry name" value="Chromate_transpt"/>
</dbReference>
<dbReference type="OrthoDB" id="2160638at2759"/>
<evidence type="ECO:0000256" key="3">
    <source>
        <dbReference type="ARBA" id="ARBA00022475"/>
    </source>
</evidence>
<comment type="caution">
    <text evidence="9">The sequence shown here is derived from an EMBL/GenBank/DDBJ whole genome shotgun (WGS) entry which is preliminary data.</text>
</comment>
<evidence type="ECO:0008006" key="11">
    <source>
        <dbReference type="Google" id="ProtNLM"/>
    </source>
</evidence>
<keyword evidence="6 8" id="KW-0472">Membrane</keyword>
<comment type="similarity">
    <text evidence="2">Belongs to the chromate ion transporter (CHR) (TC 2.A.51) family.</text>
</comment>
<keyword evidence="10" id="KW-1185">Reference proteome</keyword>
<reference evidence="9 10" key="1">
    <citation type="journal article" date="2014" name="Genome Announc.">
        <title>Genome sequence of the basidiomycetous fungus Pseudozyma aphidis DSM70725, an efficient producer of biosurfactant mannosylerythritol lipids.</title>
        <authorList>
            <person name="Lorenz S."/>
            <person name="Guenther M."/>
            <person name="Grumaz C."/>
            <person name="Rupp S."/>
            <person name="Zibek S."/>
            <person name="Sohn K."/>
        </authorList>
    </citation>
    <scope>NUCLEOTIDE SEQUENCE [LARGE SCALE GENOMIC DNA]</scope>
    <source>
        <strain evidence="10">ATCC 32657 / CBS 517.83 / DSM 70725 / JCM 10318 / NBRC 10182 / NRRL Y-7954 / St-0401</strain>
    </source>
</reference>
<feature type="transmembrane region" description="Helical" evidence="8">
    <location>
        <begin position="375"/>
        <end position="396"/>
    </location>
</feature>
<dbReference type="HOGENOM" id="CLU_018106_0_2_1"/>
<feature type="transmembrane region" description="Helical" evidence="8">
    <location>
        <begin position="416"/>
        <end position="442"/>
    </location>
</feature>
<feature type="region of interest" description="Disordered" evidence="7">
    <location>
        <begin position="220"/>
        <end position="253"/>
    </location>
</feature>
<feature type="transmembrane region" description="Helical" evidence="8">
    <location>
        <begin position="669"/>
        <end position="690"/>
    </location>
</feature>
<evidence type="ECO:0000256" key="2">
    <source>
        <dbReference type="ARBA" id="ARBA00005262"/>
    </source>
</evidence>
<evidence type="ECO:0000256" key="4">
    <source>
        <dbReference type="ARBA" id="ARBA00022692"/>
    </source>
</evidence>
<protein>
    <recommendedName>
        <fullName evidence="11">Chromate ion transporter</fullName>
    </recommendedName>
</protein>
<dbReference type="Proteomes" id="UP000019462">
    <property type="component" value="Unassembled WGS sequence"/>
</dbReference>
<feature type="transmembrane region" description="Helical" evidence="8">
    <location>
        <begin position="565"/>
        <end position="585"/>
    </location>
</feature>
<dbReference type="PANTHER" id="PTHR33567">
    <property type="entry name" value="CHROMATE ION TRANSPORTER (EUROFUNG)"/>
    <property type="match status" value="1"/>
</dbReference>
<keyword evidence="5 8" id="KW-1133">Transmembrane helix</keyword>
<dbReference type="PANTHER" id="PTHR33567:SF3">
    <property type="entry name" value="CHROMATE ION TRANSPORTER (EUROFUNG)"/>
    <property type="match status" value="1"/>
</dbReference>
<comment type="subcellular location">
    <subcellularLocation>
        <location evidence="1">Cell membrane</location>
        <topology evidence="1">Multi-pass membrane protein</topology>
    </subcellularLocation>
</comment>
<feature type="compositionally biased region" description="Polar residues" evidence="7">
    <location>
        <begin position="516"/>
        <end position="533"/>
    </location>
</feature>
<keyword evidence="3" id="KW-1003">Cell membrane</keyword>
<feature type="region of interest" description="Disordered" evidence="7">
    <location>
        <begin position="464"/>
        <end position="483"/>
    </location>
</feature>
<feature type="transmembrane region" description="Helical" evidence="8">
    <location>
        <begin position="702"/>
        <end position="722"/>
    </location>
</feature>
<evidence type="ECO:0000256" key="1">
    <source>
        <dbReference type="ARBA" id="ARBA00004651"/>
    </source>
</evidence>
<dbReference type="Pfam" id="PF02417">
    <property type="entry name" value="Chromate_transp"/>
    <property type="match status" value="2"/>
</dbReference>
<evidence type="ECO:0000256" key="7">
    <source>
        <dbReference type="SAM" id="MobiDB-lite"/>
    </source>
</evidence>